<dbReference type="STRING" id="411463.EUBVEN_02335"/>
<feature type="transmembrane region" description="Helical" evidence="1">
    <location>
        <begin position="6"/>
        <end position="24"/>
    </location>
</feature>
<keyword evidence="1" id="KW-0472">Membrane</keyword>
<evidence type="ECO:0000256" key="1">
    <source>
        <dbReference type="SAM" id="Phobius"/>
    </source>
</evidence>
<dbReference type="AlphaFoldDB" id="A5Z9E0"/>
<reference evidence="2 3" key="2">
    <citation type="submission" date="2007-04" db="EMBL/GenBank/DDBJ databases">
        <title>Draft genome sequence of Eubacterium ventriosum (ATCC 27560).</title>
        <authorList>
            <person name="Sudarsanam P."/>
            <person name="Ley R."/>
            <person name="Guruge J."/>
            <person name="Turnbaugh P.J."/>
            <person name="Mahowald M."/>
            <person name="Liep D."/>
            <person name="Gordon J."/>
        </authorList>
    </citation>
    <scope>NUCLEOTIDE SEQUENCE [LARGE SCALE GENOMIC DNA]</scope>
    <source>
        <strain evidence="2 3">ATCC 27560</strain>
    </source>
</reference>
<dbReference type="EMBL" id="AAVL02000037">
    <property type="protein sequence ID" value="EDM50384.1"/>
    <property type="molecule type" value="Genomic_DNA"/>
</dbReference>
<sequence length="39" mass="4361">MKVLKMVAIIAVIIVAIGIGFYMCNDTYQVEEIQEAVMI</sequence>
<evidence type="ECO:0000313" key="2">
    <source>
        <dbReference type="EMBL" id="EDM50384.1"/>
    </source>
</evidence>
<evidence type="ECO:0000313" key="3">
    <source>
        <dbReference type="Proteomes" id="UP000006000"/>
    </source>
</evidence>
<accession>A5Z9E0</accession>
<keyword evidence="1" id="KW-1133">Transmembrane helix</keyword>
<dbReference type="HOGENOM" id="CLU_3310004_0_0_9"/>
<proteinExistence type="predicted"/>
<protein>
    <submittedName>
        <fullName evidence="2">Uncharacterized protein</fullName>
    </submittedName>
</protein>
<gene>
    <name evidence="2" type="ORF">EUBVEN_02335</name>
</gene>
<organism evidence="2 3">
    <name type="scientific">Eubacterium ventriosum ATCC 27560</name>
    <dbReference type="NCBI Taxonomy" id="411463"/>
    <lineage>
        <taxon>Bacteria</taxon>
        <taxon>Bacillati</taxon>
        <taxon>Bacillota</taxon>
        <taxon>Clostridia</taxon>
        <taxon>Eubacteriales</taxon>
        <taxon>Eubacteriaceae</taxon>
        <taxon>Eubacterium</taxon>
    </lineage>
</organism>
<keyword evidence="1" id="KW-0812">Transmembrane</keyword>
<comment type="caution">
    <text evidence="2">The sequence shown here is derived from an EMBL/GenBank/DDBJ whole genome shotgun (WGS) entry which is preliminary data.</text>
</comment>
<dbReference type="Proteomes" id="UP000006000">
    <property type="component" value="Unassembled WGS sequence"/>
</dbReference>
<reference evidence="2 3" key="1">
    <citation type="submission" date="2007-03" db="EMBL/GenBank/DDBJ databases">
        <authorList>
            <person name="Fulton L."/>
            <person name="Clifton S."/>
            <person name="Fulton B."/>
            <person name="Xu J."/>
            <person name="Minx P."/>
            <person name="Pepin K.H."/>
            <person name="Johnson M."/>
            <person name="Thiruvilangam P."/>
            <person name="Bhonagiri V."/>
            <person name="Nash W.E."/>
            <person name="Mardis E.R."/>
            <person name="Wilson R.K."/>
        </authorList>
    </citation>
    <scope>NUCLEOTIDE SEQUENCE [LARGE SCALE GENOMIC DNA]</scope>
    <source>
        <strain evidence="2 3">ATCC 27560</strain>
    </source>
</reference>
<name>A5Z9E0_9FIRM</name>